<dbReference type="PANTHER" id="PTHR43169">
    <property type="entry name" value="EXSB FAMILY PROTEIN"/>
    <property type="match status" value="1"/>
</dbReference>
<protein>
    <recommendedName>
        <fullName evidence="1">NAD/GMP synthase domain-containing protein</fullName>
    </recommendedName>
</protein>
<dbReference type="PATRIC" id="fig|1698259.3.peg.649"/>
<evidence type="ECO:0000259" key="1">
    <source>
        <dbReference type="Pfam" id="PF02540"/>
    </source>
</evidence>
<dbReference type="AlphaFoldDB" id="A0A133UA54"/>
<name>A0A133UA54_9EURY</name>
<dbReference type="Pfam" id="PF02540">
    <property type="entry name" value="NAD_synthase"/>
    <property type="match status" value="1"/>
</dbReference>
<feature type="domain" description="NAD/GMP synthase" evidence="1">
    <location>
        <begin position="17"/>
        <end position="80"/>
    </location>
</feature>
<dbReference type="InterPro" id="IPR052188">
    <property type="entry name" value="Ni-pincer_cofactor_biosynth"/>
</dbReference>
<dbReference type="GO" id="GO:0006163">
    <property type="term" value="P:purine nucleotide metabolic process"/>
    <property type="evidence" value="ECO:0007669"/>
    <property type="project" value="UniProtKB-ARBA"/>
</dbReference>
<reference evidence="2 3" key="1">
    <citation type="journal article" date="2016" name="Sci. Rep.">
        <title>Metabolic traits of an uncultured archaeal lineage -MSBL1- from brine pools of the Red Sea.</title>
        <authorList>
            <person name="Mwirichia R."/>
            <person name="Alam I."/>
            <person name="Rashid M."/>
            <person name="Vinu M."/>
            <person name="Ba-Alawi W."/>
            <person name="Anthony Kamau A."/>
            <person name="Kamanda Ngugi D."/>
            <person name="Goker M."/>
            <person name="Klenk H.P."/>
            <person name="Bajic V."/>
            <person name="Stingl U."/>
        </authorList>
    </citation>
    <scope>NUCLEOTIDE SEQUENCE [LARGE SCALE GENOMIC DNA]</scope>
    <source>
        <strain evidence="2">SCGC-AAA259A05</strain>
    </source>
</reference>
<organism evidence="2 3">
    <name type="scientific">candidate division MSBL1 archaeon SCGC-AAA259A05</name>
    <dbReference type="NCBI Taxonomy" id="1698259"/>
    <lineage>
        <taxon>Archaea</taxon>
        <taxon>Methanobacteriati</taxon>
        <taxon>Methanobacteriota</taxon>
        <taxon>candidate division MSBL1</taxon>
    </lineage>
</organism>
<dbReference type="NCBIfam" id="TIGR00268">
    <property type="entry name" value="ATP-dependent sacrificial sulfur transferase LarE"/>
    <property type="match status" value="1"/>
</dbReference>
<dbReference type="InterPro" id="IPR022310">
    <property type="entry name" value="NAD/GMP_synthase"/>
</dbReference>
<dbReference type="Gene3D" id="3.40.50.620">
    <property type="entry name" value="HUPs"/>
    <property type="match status" value="1"/>
</dbReference>
<dbReference type="InterPro" id="IPR005232">
    <property type="entry name" value="LarE"/>
</dbReference>
<evidence type="ECO:0000313" key="2">
    <source>
        <dbReference type="EMBL" id="KXA91059.1"/>
    </source>
</evidence>
<dbReference type="SUPFAM" id="SSF52402">
    <property type="entry name" value="Adenine nucleotide alpha hydrolases-like"/>
    <property type="match status" value="1"/>
</dbReference>
<sequence length="266" mass="29921">MNVLEKERELKDLIKGYGSAVVAFSGGIDSSLVASIASEVLGDETVAVTAKSPVYPSWDEEDARKVSEETGIRHIFLDTQELEDENFVENPEDRCYYCKRGLLERLDEIRKKLGCEKILDGTNSSDFEDYRPGLRAVREFGGIVKSPLAEAQLKKEDVRKIAENRGLPNADKPSSPCLASRIPFGDRITSEKIERIESAEEYLRSLGFRIVRVRDHGKIARLEVAKKKIPNLLKRGGKIKERLKDLGYDYVSVDLKGYRTGSLNPK</sequence>
<dbReference type="Proteomes" id="UP000070163">
    <property type="component" value="Unassembled WGS sequence"/>
</dbReference>
<evidence type="ECO:0000313" key="3">
    <source>
        <dbReference type="Proteomes" id="UP000070163"/>
    </source>
</evidence>
<dbReference type="CDD" id="cd01990">
    <property type="entry name" value="LarE-like"/>
    <property type="match status" value="1"/>
</dbReference>
<keyword evidence="3" id="KW-1185">Reference proteome</keyword>
<gene>
    <name evidence="2" type="ORF">AKJ57_02610</name>
</gene>
<dbReference type="InterPro" id="IPR014729">
    <property type="entry name" value="Rossmann-like_a/b/a_fold"/>
</dbReference>
<proteinExistence type="predicted"/>
<dbReference type="GO" id="GO:0016783">
    <property type="term" value="F:sulfurtransferase activity"/>
    <property type="evidence" value="ECO:0007669"/>
    <property type="project" value="InterPro"/>
</dbReference>
<comment type="caution">
    <text evidence="2">The sequence shown here is derived from an EMBL/GenBank/DDBJ whole genome shotgun (WGS) entry which is preliminary data.</text>
</comment>
<accession>A0A133UA54</accession>
<dbReference type="EMBL" id="LHXJ01000023">
    <property type="protein sequence ID" value="KXA91059.1"/>
    <property type="molecule type" value="Genomic_DNA"/>
</dbReference>
<dbReference type="PANTHER" id="PTHR43169:SF2">
    <property type="entry name" value="NAD_GMP SYNTHASE DOMAIN-CONTAINING PROTEIN"/>
    <property type="match status" value="1"/>
</dbReference>
<dbReference type="PIRSF" id="PIRSF006661">
    <property type="entry name" value="PP-lp_UCP006661"/>
    <property type="match status" value="1"/>
</dbReference>